<dbReference type="InterPro" id="IPR006860">
    <property type="entry name" value="FecR"/>
</dbReference>
<proteinExistence type="predicted"/>
<protein>
    <submittedName>
        <fullName evidence="4">FecR protein</fullName>
    </submittedName>
</protein>
<dbReference type="Pfam" id="PF04773">
    <property type="entry name" value="FecR"/>
    <property type="match status" value="1"/>
</dbReference>
<keyword evidence="1" id="KW-1133">Transmembrane helix</keyword>
<keyword evidence="1" id="KW-0812">Transmembrane</keyword>
<dbReference type="Gene3D" id="3.55.50.30">
    <property type="match status" value="1"/>
</dbReference>
<gene>
    <name evidence="4" type="ORF">SAMN05192529_1214</name>
</gene>
<evidence type="ECO:0000313" key="5">
    <source>
        <dbReference type="Proteomes" id="UP000199041"/>
    </source>
</evidence>
<keyword evidence="1" id="KW-0472">Membrane</keyword>
<dbReference type="PANTHER" id="PTHR30273">
    <property type="entry name" value="PERIPLASMIC SIGNAL SENSOR AND SIGMA FACTOR ACTIVATOR FECR-RELATED"/>
    <property type="match status" value="1"/>
</dbReference>
<dbReference type="Gene3D" id="2.60.120.1440">
    <property type="match status" value="1"/>
</dbReference>
<accession>A0A1H4BFC4</accession>
<organism evidence="4 5">
    <name type="scientific">Arachidicoccus rhizosphaerae</name>
    <dbReference type="NCBI Taxonomy" id="551991"/>
    <lineage>
        <taxon>Bacteria</taxon>
        <taxon>Pseudomonadati</taxon>
        <taxon>Bacteroidota</taxon>
        <taxon>Chitinophagia</taxon>
        <taxon>Chitinophagales</taxon>
        <taxon>Chitinophagaceae</taxon>
        <taxon>Arachidicoccus</taxon>
    </lineage>
</organism>
<dbReference type="PIRSF" id="PIRSF018266">
    <property type="entry name" value="FecR"/>
    <property type="match status" value="1"/>
</dbReference>
<dbReference type="AlphaFoldDB" id="A0A1H4BFC4"/>
<dbReference type="STRING" id="551991.SAMN05192529_1214"/>
<dbReference type="OrthoDB" id="934696at2"/>
<dbReference type="InterPro" id="IPR032508">
    <property type="entry name" value="FecR_C"/>
</dbReference>
<sequence>MDQKVTKEQIESFLSGKSDTEQAAIVASYLKTLNAEQLAEYLPDEDWQDFNSGETVDASVLEKMWDEISSGVLDKGKKSPIKKFFIIAGVAASLTLAIMLSNGYLGNNLSKLLGRNKADVTATVSTVFTMVRNLHQQPKDALLPDGTKVTLMKGAEVAYTGDFNANRQLELKGEARFTVVHDISRPFVIHTKGIITEDLGTCFWVISPEQSNKVTVRLLEGSVSVGSSDKGFVMKTRVLKPGQQIMIDKLRGTALVSEFGKEKPEPDKGNSESSLLAEQNSVNSVEWSNQSVRFFKTSLASTFKQLEKTYKVSIDTDSADIRDLQFTGTIYYSDSIETILQTICSMNDLRYQIQGNHIIIKTKL</sequence>
<feature type="domain" description="FecR protein" evidence="2">
    <location>
        <begin position="140"/>
        <end position="223"/>
    </location>
</feature>
<feature type="transmembrane region" description="Helical" evidence="1">
    <location>
        <begin position="84"/>
        <end position="105"/>
    </location>
</feature>
<dbReference type="PANTHER" id="PTHR30273:SF2">
    <property type="entry name" value="PROTEIN FECR"/>
    <property type="match status" value="1"/>
</dbReference>
<dbReference type="Proteomes" id="UP000199041">
    <property type="component" value="Unassembled WGS sequence"/>
</dbReference>
<evidence type="ECO:0000259" key="3">
    <source>
        <dbReference type="Pfam" id="PF16344"/>
    </source>
</evidence>
<dbReference type="Pfam" id="PF16344">
    <property type="entry name" value="FecR_C"/>
    <property type="match status" value="1"/>
</dbReference>
<dbReference type="GO" id="GO:0016989">
    <property type="term" value="F:sigma factor antagonist activity"/>
    <property type="evidence" value="ECO:0007669"/>
    <property type="project" value="TreeGrafter"/>
</dbReference>
<evidence type="ECO:0000256" key="1">
    <source>
        <dbReference type="SAM" id="Phobius"/>
    </source>
</evidence>
<dbReference type="RefSeq" id="WP_091400076.1">
    <property type="nucleotide sequence ID" value="NZ_FNQY01000021.1"/>
</dbReference>
<feature type="domain" description="Protein FecR C-terminal" evidence="3">
    <location>
        <begin position="294"/>
        <end position="360"/>
    </location>
</feature>
<evidence type="ECO:0000313" key="4">
    <source>
        <dbReference type="EMBL" id="SEA46905.1"/>
    </source>
</evidence>
<keyword evidence="5" id="KW-1185">Reference proteome</keyword>
<reference evidence="4 5" key="1">
    <citation type="submission" date="2016-10" db="EMBL/GenBank/DDBJ databases">
        <authorList>
            <person name="de Groot N.N."/>
        </authorList>
    </citation>
    <scope>NUCLEOTIDE SEQUENCE [LARGE SCALE GENOMIC DNA]</scope>
    <source>
        <strain evidence="4 5">Vu-144</strain>
    </source>
</reference>
<dbReference type="EMBL" id="FNQY01000021">
    <property type="protein sequence ID" value="SEA46905.1"/>
    <property type="molecule type" value="Genomic_DNA"/>
</dbReference>
<name>A0A1H4BFC4_9BACT</name>
<dbReference type="InterPro" id="IPR012373">
    <property type="entry name" value="Ferrdict_sens_TM"/>
</dbReference>
<evidence type="ECO:0000259" key="2">
    <source>
        <dbReference type="Pfam" id="PF04773"/>
    </source>
</evidence>